<evidence type="ECO:0000313" key="10">
    <source>
        <dbReference type="EMBL" id="KAG5474279.1"/>
    </source>
</evidence>
<dbReference type="Proteomes" id="UP000673552">
    <property type="component" value="Chromosome 28"/>
</dbReference>
<evidence type="ECO:0000256" key="5">
    <source>
        <dbReference type="ARBA" id="ARBA00023239"/>
    </source>
</evidence>
<dbReference type="PANTHER" id="PTHR18952:SF265">
    <property type="entry name" value="CARBONIC ANHYDRASE"/>
    <property type="match status" value="1"/>
</dbReference>
<dbReference type="SMART" id="SM01057">
    <property type="entry name" value="Carb_anhydrase"/>
    <property type="match status" value="1"/>
</dbReference>
<evidence type="ECO:0000256" key="2">
    <source>
        <dbReference type="ARBA" id="ARBA00012925"/>
    </source>
</evidence>
<dbReference type="GeneID" id="92513123"/>
<sequence>MRSLPLCVALTIAQLLLLCGIPVTVSGLGEQLSHHEGKYGTAGLVPNSFGDPRASWSYSNLSAWPQLCLTGSRQSPISFTHVDPAEVVTNAPLRQLQFSSECIFPRQVTQVRIVNEGEMSTVRLEEQGRSPDDLSDCTVRDPLNASRVYHFNGLTFHGVPVHRLRMLRPAAEMHISFAEDGSDEKKHESLMVAVMLEASATTNSTSARALSHILAGATLPPPHAMTTCFLAEDLSISSLFPERQSYLLYDGSQTHPPCTENVRWVVMTSPVSLPPILLVKLRDSAESTPNGFQRLGNARHPQPLNGRLIYRFDDKSARANDTERKSSFEDALSRHGEDMSKRAPDALRGSVPARSIADGSRDKEISSNILATPVLPSSGWASGNNIVRPSSPLTNYTLGSSSGPSSSHEVAKPVTETPSPAPVSGSKETDAERPSWADDSHTGGSHATANSSSASLRSDAPSASSSRTDDSLLTGPPLLESSSQMEPNHSTPHPTAMATSTTTTSTKSPSGNGRKRGASGGASSTPNAGATLLDSITSFAKSAWAFVKAAGVRAFQVSVAYAEANPLRAGLILLGSLVLIYLIRTCCNGWRRPVYVVGINPSELQPLNSTNQFDRYGGTGTSAVRPANSRSA</sequence>
<evidence type="ECO:0000256" key="8">
    <source>
        <dbReference type="SAM" id="SignalP"/>
    </source>
</evidence>
<dbReference type="EC" id="4.2.1.1" evidence="2"/>
<dbReference type="InterPro" id="IPR036398">
    <property type="entry name" value="CA_dom_sf"/>
</dbReference>
<feature type="compositionally biased region" description="Low complexity" evidence="7">
    <location>
        <begin position="447"/>
        <end position="474"/>
    </location>
</feature>
<accession>A0A836GKZ1</accession>
<gene>
    <name evidence="10" type="ORF">LSCM1_03059</name>
</gene>
<dbReference type="EMBL" id="JAFEUZ010000028">
    <property type="protein sequence ID" value="KAG5474279.1"/>
    <property type="molecule type" value="Genomic_DNA"/>
</dbReference>
<feature type="signal peptide" evidence="8">
    <location>
        <begin position="1"/>
        <end position="27"/>
    </location>
</feature>
<dbReference type="GO" id="GO:0008270">
    <property type="term" value="F:zinc ion binding"/>
    <property type="evidence" value="ECO:0007669"/>
    <property type="project" value="InterPro"/>
</dbReference>
<dbReference type="GO" id="GO:0004089">
    <property type="term" value="F:carbonate dehydratase activity"/>
    <property type="evidence" value="ECO:0007669"/>
    <property type="project" value="UniProtKB-EC"/>
</dbReference>
<feature type="chain" id="PRO_5032910398" description="carbonic anhydrase" evidence="8">
    <location>
        <begin position="28"/>
        <end position="632"/>
    </location>
</feature>
<evidence type="ECO:0000256" key="1">
    <source>
        <dbReference type="ARBA" id="ARBA00010718"/>
    </source>
</evidence>
<evidence type="ECO:0000256" key="6">
    <source>
        <dbReference type="ARBA" id="ARBA00048348"/>
    </source>
</evidence>
<feature type="domain" description="Alpha-carbonic anhydrase" evidence="9">
    <location>
        <begin position="54"/>
        <end position="313"/>
    </location>
</feature>
<feature type="compositionally biased region" description="Low complexity" evidence="7">
    <location>
        <begin position="490"/>
        <end position="512"/>
    </location>
</feature>
<dbReference type="PANTHER" id="PTHR18952">
    <property type="entry name" value="CARBONIC ANHYDRASE"/>
    <property type="match status" value="1"/>
</dbReference>
<keyword evidence="4" id="KW-0862">Zinc</keyword>
<dbReference type="PROSITE" id="PS51144">
    <property type="entry name" value="ALPHA_CA_2"/>
    <property type="match status" value="1"/>
</dbReference>
<protein>
    <recommendedName>
        <fullName evidence="2">carbonic anhydrase</fullName>
        <ecNumber evidence="2">4.2.1.1</ecNumber>
    </recommendedName>
</protein>
<dbReference type="OrthoDB" id="429145at2759"/>
<dbReference type="InterPro" id="IPR001148">
    <property type="entry name" value="CA_dom"/>
</dbReference>
<feature type="compositionally biased region" description="Basic and acidic residues" evidence="7">
    <location>
        <begin position="427"/>
        <end position="441"/>
    </location>
</feature>
<evidence type="ECO:0000259" key="9">
    <source>
        <dbReference type="PROSITE" id="PS51144"/>
    </source>
</evidence>
<dbReference type="InterPro" id="IPR041891">
    <property type="entry name" value="Alpha_CA_prokaryot-like"/>
</dbReference>
<dbReference type="CDD" id="cd03124">
    <property type="entry name" value="alpha_CA_prokaryotic_like"/>
    <property type="match status" value="1"/>
</dbReference>
<dbReference type="AlphaFoldDB" id="A0A836GKZ1"/>
<feature type="region of interest" description="Disordered" evidence="7">
    <location>
        <begin position="610"/>
        <end position="632"/>
    </location>
</feature>
<dbReference type="InterPro" id="IPR023561">
    <property type="entry name" value="Carbonic_anhydrase_a-class"/>
</dbReference>
<dbReference type="SUPFAM" id="SSF51069">
    <property type="entry name" value="Carbonic anhydrase"/>
    <property type="match status" value="1"/>
</dbReference>
<reference evidence="10 11" key="1">
    <citation type="submission" date="2021-03" db="EMBL/GenBank/DDBJ databases">
        <title>Leishmania (Mundinia) martiniquensis Genome sequencing and assembly.</title>
        <authorList>
            <person name="Almutairi H."/>
            <person name="Gatherer D."/>
        </authorList>
    </citation>
    <scope>NUCLEOTIDE SEQUENCE [LARGE SCALE GENOMIC DNA]</scope>
    <source>
        <strain evidence="10">LSCM1</strain>
    </source>
</reference>
<feature type="compositionally biased region" description="Basic and acidic residues" evidence="7">
    <location>
        <begin position="315"/>
        <end position="345"/>
    </location>
</feature>
<evidence type="ECO:0000256" key="4">
    <source>
        <dbReference type="ARBA" id="ARBA00022833"/>
    </source>
</evidence>
<comment type="similarity">
    <text evidence="1">Belongs to the alpha-carbonic anhydrase family.</text>
</comment>
<feature type="region of interest" description="Disordered" evidence="7">
    <location>
        <begin position="397"/>
        <end position="527"/>
    </location>
</feature>
<keyword evidence="3" id="KW-0479">Metal-binding</keyword>
<feature type="compositionally biased region" description="Polar residues" evidence="7">
    <location>
        <begin position="480"/>
        <end position="489"/>
    </location>
</feature>
<organism evidence="10 11">
    <name type="scientific">Leishmania martiniquensis</name>
    <dbReference type="NCBI Taxonomy" id="1580590"/>
    <lineage>
        <taxon>Eukaryota</taxon>
        <taxon>Discoba</taxon>
        <taxon>Euglenozoa</taxon>
        <taxon>Kinetoplastea</taxon>
        <taxon>Metakinetoplastina</taxon>
        <taxon>Trypanosomatida</taxon>
        <taxon>Trypanosomatidae</taxon>
        <taxon>Leishmaniinae</taxon>
        <taxon>Leishmania</taxon>
    </lineage>
</organism>
<dbReference type="Gene3D" id="3.10.200.10">
    <property type="entry name" value="Alpha carbonic anhydrase"/>
    <property type="match status" value="1"/>
</dbReference>
<proteinExistence type="inferred from homology"/>
<comment type="caution">
    <text evidence="10">The sequence shown here is derived from an EMBL/GenBank/DDBJ whole genome shotgun (WGS) entry which is preliminary data.</text>
</comment>
<feature type="region of interest" description="Disordered" evidence="7">
    <location>
        <begin position="315"/>
        <end position="363"/>
    </location>
</feature>
<comment type="catalytic activity">
    <reaction evidence="6">
        <text>hydrogencarbonate + H(+) = CO2 + H2O</text>
        <dbReference type="Rhea" id="RHEA:10748"/>
        <dbReference type="ChEBI" id="CHEBI:15377"/>
        <dbReference type="ChEBI" id="CHEBI:15378"/>
        <dbReference type="ChEBI" id="CHEBI:16526"/>
        <dbReference type="ChEBI" id="CHEBI:17544"/>
        <dbReference type="EC" id="4.2.1.1"/>
    </reaction>
</comment>
<dbReference type="Pfam" id="PF00194">
    <property type="entry name" value="Carb_anhydrase"/>
    <property type="match status" value="1"/>
</dbReference>
<evidence type="ECO:0000313" key="11">
    <source>
        <dbReference type="Proteomes" id="UP000673552"/>
    </source>
</evidence>
<dbReference type="KEGG" id="lmat:92513123"/>
<keyword evidence="5" id="KW-0456">Lyase</keyword>
<name>A0A836GKZ1_9TRYP</name>
<evidence type="ECO:0000256" key="7">
    <source>
        <dbReference type="SAM" id="MobiDB-lite"/>
    </source>
</evidence>
<dbReference type="RefSeq" id="XP_067177221.1">
    <property type="nucleotide sequence ID" value="XM_067320611.1"/>
</dbReference>
<evidence type="ECO:0000256" key="3">
    <source>
        <dbReference type="ARBA" id="ARBA00022723"/>
    </source>
</evidence>
<keyword evidence="11" id="KW-1185">Reference proteome</keyword>
<keyword evidence="8" id="KW-0732">Signal</keyword>